<keyword evidence="2" id="KW-1185">Reference proteome</keyword>
<gene>
    <name evidence="1" type="ORF">YBN1229_v1_3103</name>
</gene>
<dbReference type="KEGG" id="fil:BN1229_v1_2811"/>
<proteinExistence type="predicted"/>
<protein>
    <submittedName>
        <fullName evidence="1">Uncharacterized protein</fullName>
    </submittedName>
</protein>
<dbReference type="Proteomes" id="UP000033187">
    <property type="component" value="Chromosome 1"/>
</dbReference>
<name>A0A0D6JJ42_9HYPH</name>
<organism evidence="1 2">
    <name type="scientific">Candidatus Filomicrobium marinum</name>
    <dbReference type="NCBI Taxonomy" id="1608628"/>
    <lineage>
        <taxon>Bacteria</taxon>
        <taxon>Pseudomonadati</taxon>
        <taxon>Pseudomonadota</taxon>
        <taxon>Alphaproteobacteria</taxon>
        <taxon>Hyphomicrobiales</taxon>
        <taxon>Hyphomicrobiaceae</taxon>
        <taxon>Filomicrobium</taxon>
    </lineage>
</organism>
<evidence type="ECO:0000313" key="2">
    <source>
        <dbReference type="Proteomes" id="UP000033187"/>
    </source>
</evidence>
<reference evidence="2" key="1">
    <citation type="submission" date="2015-02" db="EMBL/GenBank/DDBJ databases">
        <authorList>
            <person name="Chooi Y.-H."/>
        </authorList>
    </citation>
    <scope>NUCLEOTIDE SEQUENCE [LARGE SCALE GENOMIC DNA]</scope>
    <source>
        <strain evidence="2">strain Y</strain>
    </source>
</reference>
<dbReference type="EMBL" id="LN829119">
    <property type="protein sequence ID" value="CPR21561.1"/>
    <property type="molecule type" value="Genomic_DNA"/>
</dbReference>
<accession>A0A0D6JJ42</accession>
<dbReference type="AlphaFoldDB" id="A0A0D6JJ42"/>
<dbReference type="KEGG" id="fiy:BN1229_v1_3103"/>
<evidence type="ECO:0000313" key="1">
    <source>
        <dbReference type="EMBL" id="CPR21561.1"/>
    </source>
</evidence>
<sequence length="86" mass="9454">MPSCAPGVKRDASSSASECLAVAAWPSVPVGGRLAVAVRERVFASVDFEAWSHCVSAHREVAKLRQSARRCSQRRYRRDQEAPGQR</sequence>